<dbReference type="GO" id="GO:0006261">
    <property type="term" value="P:DNA-templated DNA replication"/>
    <property type="evidence" value="ECO:0007669"/>
    <property type="project" value="TreeGrafter"/>
</dbReference>
<evidence type="ECO:0000256" key="7">
    <source>
        <dbReference type="ARBA" id="ARBA00049244"/>
    </source>
</evidence>
<dbReference type="InterPro" id="IPR012337">
    <property type="entry name" value="RNaseH-like_sf"/>
</dbReference>
<evidence type="ECO:0000259" key="9">
    <source>
        <dbReference type="Pfam" id="PF03104"/>
    </source>
</evidence>
<protein>
    <recommendedName>
        <fullName evidence="2">DNA-directed DNA polymerase</fullName>
        <ecNumber evidence="2">2.7.7.7</ecNumber>
    </recommendedName>
</protein>
<evidence type="ECO:0000256" key="3">
    <source>
        <dbReference type="ARBA" id="ARBA00022679"/>
    </source>
</evidence>
<dbReference type="PANTHER" id="PTHR10322">
    <property type="entry name" value="DNA POLYMERASE CATALYTIC SUBUNIT"/>
    <property type="match status" value="1"/>
</dbReference>
<dbReference type="InterPro" id="IPR042087">
    <property type="entry name" value="DNA_pol_B_thumb"/>
</dbReference>
<dbReference type="Gene3D" id="1.10.132.60">
    <property type="entry name" value="DNA polymerase family B, C-terminal domain"/>
    <property type="match status" value="1"/>
</dbReference>
<dbReference type="InterPro" id="IPR030934">
    <property type="entry name" value="Intein_C"/>
</dbReference>
<evidence type="ECO:0000256" key="6">
    <source>
        <dbReference type="ARBA" id="ARBA00023125"/>
    </source>
</evidence>
<reference evidence="10" key="1">
    <citation type="journal article" date="2020" name="Nature">
        <title>Giant virus diversity and host interactions through global metagenomics.</title>
        <authorList>
            <person name="Schulz F."/>
            <person name="Roux S."/>
            <person name="Paez-Espino D."/>
            <person name="Jungbluth S."/>
            <person name="Walsh D.A."/>
            <person name="Denef V.J."/>
            <person name="McMahon K.D."/>
            <person name="Konstantinidis K.T."/>
            <person name="Eloe-Fadrosh E.A."/>
            <person name="Kyrpides N.C."/>
            <person name="Woyke T."/>
        </authorList>
    </citation>
    <scope>NUCLEOTIDE SEQUENCE</scope>
    <source>
        <strain evidence="10">GVMAG-M-3300021963-12</strain>
    </source>
</reference>
<dbReference type="CDD" id="cd00081">
    <property type="entry name" value="Hint"/>
    <property type="match status" value="1"/>
</dbReference>
<keyword evidence="5" id="KW-0239">DNA-directed DNA polymerase</keyword>
<dbReference type="Pfam" id="PF03104">
    <property type="entry name" value="DNA_pol_B_exo1"/>
    <property type="match status" value="1"/>
</dbReference>
<dbReference type="InterPro" id="IPR050240">
    <property type="entry name" value="DNA_pol_type-B"/>
</dbReference>
<evidence type="ECO:0000256" key="4">
    <source>
        <dbReference type="ARBA" id="ARBA00022695"/>
    </source>
</evidence>
<name>A0A6C0CSZ0_9ZZZZ</name>
<dbReference type="SUPFAM" id="SSF51294">
    <property type="entry name" value="Hedgehog/intein (Hint) domain"/>
    <property type="match status" value="1"/>
</dbReference>
<feature type="domain" description="DNA-directed DNA polymerase family B multifunctional" evidence="8">
    <location>
        <begin position="498"/>
        <end position="738"/>
    </location>
</feature>
<evidence type="ECO:0000256" key="1">
    <source>
        <dbReference type="ARBA" id="ARBA00005755"/>
    </source>
</evidence>
<keyword evidence="6" id="KW-0238">DNA-binding</keyword>
<dbReference type="InterPro" id="IPR006172">
    <property type="entry name" value="DNA-dir_DNA_pol_B"/>
</dbReference>
<dbReference type="AlphaFoldDB" id="A0A6C0CSZ0"/>
<dbReference type="InterPro" id="IPR006133">
    <property type="entry name" value="DNA-dir_DNA_pol_B_exonuc"/>
</dbReference>
<comment type="similarity">
    <text evidence="1">Belongs to the DNA polymerase type-B family.</text>
</comment>
<dbReference type="GO" id="GO:0003887">
    <property type="term" value="F:DNA-directed DNA polymerase activity"/>
    <property type="evidence" value="ECO:0007669"/>
    <property type="project" value="UniProtKB-KW"/>
</dbReference>
<dbReference type="Gene3D" id="3.90.1600.10">
    <property type="entry name" value="Palm domain of DNA polymerase"/>
    <property type="match status" value="2"/>
</dbReference>
<dbReference type="Gene3D" id="1.10.287.690">
    <property type="entry name" value="Helix hairpin bin"/>
    <property type="match status" value="1"/>
</dbReference>
<evidence type="ECO:0000256" key="2">
    <source>
        <dbReference type="ARBA" id="ARBA00012417"/>
    </source>
</evidence>
<evidence type="ECO:0000259" key="8">
    <source>
        <dbReference type="Pfam" id="PF00136"/>
    </source>
</evidence>
<dbReference type="Pfam" id="PF00136">
    <property type="entry name" value="DNA_pol_B"/>
    <property type="match status" value="2"/>
</dbReference>
<sequence>MYLQPCDWQEYDNKFKYVVDVYGRTHEGDITRVRITDFKPYFYLRAFPTETAAQISSAISAVKTIQGLKITEEQKLDAMCGFNGLKTIKVWKLAFPALWAFKLVAKELRAGLKIGNRKVRIEDVFESNLPPYLRLFHERDLSPASPFKFDGEVDSVDENERVDVAYKVQYSKVEAHTKINIPLYVLSYDIEVYSASGNFPVSSNREDEIIQIGMSFRWTDDLMTPVERYVLISGTCEPSGTDVKYISCRNEQDLLIKFKDYIHAEDPDMIVGYNTFGFDDSYIADRCQLHRIELQLGRTDTKQWGARSEMAKTEKKTFELASGKYAVRYFDIPGRLPIDLLLSIRREQNLDSYKLDNVASVFLRDKVTKIEGNEVHTKSTRGLFVGNYVRFDIVTNTVNPYNEGQKFIVTGIRPKSFTVESVTPILSDIPAEHRSKLEWSFSKDDVSAQDMFELHRKGPTDRSKIAKYCIQDCDLVLTLMAKLDTLVNARGMADVCRVPIDFIFLRGQGIKIYSAVAYNASKRGQIIMAQESVDGDMSYEGAVVLPPKIGMYLEDPIPVLDFNSLYPSNMIAFNISPDSLVYVKTFNQDGRKIHHEGMDGPELEKLKETYRIDEISFDTKNDDGEVIGCKTCGYAQPTEDPTSIGLLPMTLDILLKKRKETRKLMEQTEDDAQKSVLNGLQLAYKVVANSVYGQTGSRTSPIRRVEVAACTTAVGRAKLNEAKTIVESEFGATVIYGDSVTGYTPVTIKQNGQIKIVNIEELGTDWQSCHESQKEYCELQDTYSWTEDGWTPLHRVIRHRLAPDKKIVRVLTHTGMVDVTDDHSLLLLDKTEVSSKSLKINDELLHHDYPVSNSGEYFESFDINSLSQIDCAKFLFYNPNYCINEDMTVTFSNKVDNPNAIKKMYEIPYDGYVYDLTTSNHHFQAGIGKMIVHNTDSIFVQFPTKDLKEAIDYGKRAADKINALCTRKAHKIEYEKTFFPFILFCRKRYMGLKYEDDPTKCKRVGMGIALKRRDNAPIVKDIFGGALDILMEERSLKNAQNFVKDMLVQVMQNKIPLEKFVITKQLRDDYKNPGQIAHRVLADRMEERDAGNAPQVGDRLAYIYVANRKDEKKQGDKIEHIDFVKKRNLKPDVEFYITNQVQNPVAQLFALGIEQLDGYVPRKYNENPDLDEEEGTLFVLKQKEKDLDSILFMGASYLKKHKRGPMDMFLRRE</sequence>
<dbReference type="EMBL" id="MN739481">
    <property type="protein sequence ID" value="QHT07363.1"/>
    <property type="molecule type" value="Genomic_DNA"/>
</dbReference>
<dbReference type="InterPro" id="IPR023211">
    <property type="entry name" value="DNA_pol_palm_dom_sf"/>
</dbReference>
<dbReference type="GO" id="GO:0003677">
    <property type="term" value="F:DNA binding"/>
    <property type="evidence" value="ECO:0007669"/>
    <property type="project" value="UniProtKB-KW"/>
</dbReference>
<feature type="domain" description="DNA-directed DNA polymerase family B multifunctional" evidence="8">
    <location>
        <begin position="933"/>
        <end position="1150"/>
    </location>
</feature>
<feature type="domain" description="DNA-directed DNA polymerase family B exonuclease" evidence="9">
    <location>
        <begin position="123"/>
        <end position="358"/>
    </location>
</feature>
<accession>A0A6C0CSZ0</accession>
<evidence type="ECO:0000313" key="10">
    <source>
        <dbReference type="EMBL" id="QHT07363.1"/>
    </source>
</evidence>
<dbReference type="Gene3D" id="3.30.342.10">
    <property type="entry name" value="DNA Polymerase, chain B, domain 1"/>
    <property type="match status" value="1"/>
</dbReference>
<organism evidence="10">
    <name type="scientific">viral metagenome</name>
    <dbReference type="NCBI Taxonomy" id="1070528"/>
    <lineage>
        <taxon>unclassified sequences</taxon>
        <taxon>metagenomes</taxon>
        <taxon>organismal metagenomes</taxon>
    </lineage>
</organism>
<dbReference type="GO" id="GO:0000166">
    <property type="term" value="F:nucleotide binding"/>
    <property type="evidence" value="ECO:0007669"/>
    <property type="project" value="InterPro"/>
</dbReference>
<dbReference type="PANTHER" id="PTHR10322:SF23">
    <property type="entry name" value="DNA POLYMERASE DELTA CATALYTIC SUBUNIT"/>
    <property type="match status" value="1"/>
</dbReference>
<dbReference type="SUPFAM" id="SSF56672">
    <property type="entry name" value="DNA/RNA polymerases"/>
    <property type="match status" value="1"/>
</dbReference>
<dbReference type="InterPro" id="IPR006134">
    <property type="entry name" value="DNA-dir_DNA_pol_B_multi_dom"/>
</dbReference>
<dbReference type="SUPFAM" id="SSF53098">
    <property type="entry name" value="Ribonuclease H-like"/>
    <property type="match status" value="1"/>
</dbReference>
<dbReference type="EC" id="2.7.7.7" evidence="2"/>
<keyword evidence="4" id="KW-0548">Nucleotidyltransferase</keyword>
<dbReference type="InterPro" id="IPR036844">
    <property type="entry name" value="Hint_dom_sf"/>
</dbReference>
<dbReference type="Gene3D" id="3.30.420.10">
    <property type="entry name" value="Ribonuclease H-like superfamily/Ribonuclease H"/>
    <property type="match status" value="2"/>
</dbReference>
<dbReference type="InterPro" id="IPR036397">
    <property type="entry name" value="RNaseH_sf"/>
</dbReference>
<evidence type="ECO:0000256" key="5">
    <source>
        <dbReference type="ARBA" id="ARBA00022932"/>
    </source>
</evidence>
<keyword evidence="3" id="KW-0808">Transferase</keyword>
<comment type="catalytic activity">
    <reaction evidence="7">
        <text>DNA(n) + a 2'-deoxyribonucleoside 5'-triphosphate = DNA(n+1) + diphosphate</text>
        <dbReference type="Rhea" id="RHEA:22508"/>
        <dbReference type="Rhea" id="RHEA-COMP:17339"/>
        <dbReference type="Rhea" id="RHEA-COMP:17340"/>
        <dbReference type="ChEBI" id="CHEBI:33019"/>
        <dbReference type="ChEBI" id="CHEBI:61560"/>
        <dbReference type="ChEBI" id="CHEBI:173112"/>
        <dbReference type="EC" id="2.7.7.7"/>
    </reaction>
</comment>
<dbReference type="PRINTS" id="PR00106">
    <property type="entry name" value="DNAPOLB"/>
</dbReference>
<proteinExistence type="inferred from homology"/>
<dbReference type="SMART" id="SM00486">
    <property type="entry name" value="POLBc"/>
    <property type="match status" value="1"/>
</dbReference>
<dbReference type="PROSITE" id="PS50818">
    <property type="entry name" value="INTEIN_C_TER"/>
    <property type="match status" value="1"/>
</dbReference>
<dbReference type="InterPro" id="IPR043502">
    <property type="entry name" value="DNA/RNA_pol_sf"/>
</dbReference>